<evidence type="ECO:0000313" key="3">
    <source>
        <dbReference type="Proteomes" id="UP000094707"/>
    </source>
</evidence>
<name>A0A1D3L0D9_9EURY</name>
<dbReference type="Proteomes" id="UP000094707">
    <property type="component" value="Chromosome I"/>
</dbReference>
<dbReference type="GeneID" id="30411339"/>
<dbReference type="Pfam" id="PF11419">
    <property type="entry name" value="DUF3194"/>
    <property type="match status" value="1"/>
</dbReference>
<evidence type="ECO:0000256" key="1">
    <source>
        <dbReference type="ARBA" id="ARBA00008515"/>
    </source>
</evidence>
<dbReference type="STRING" id="118062.MCBB_0479"/>
<dbReference type="SUPFAM" id="SSF110783">
    <property type="entry name" value="Hypothetical protein MTH677"/>
    <property type="match status" value="1"/>
</dbReference>
<dbReference type="KEGG" id="mcub:MCBB_0479"/>
<protein>
    <recommendedName>
        <fullName evidence="4">DUF3194 domain-containing protein</fullName>
    </recommendedName>
</protein>
<evidence type="ECO:0000313" key="2">
    <source>
        <dbReference type="EMBL" id="SCG85055.1"/>
    </source>
</evidence>
<dbReference type="OrthoDB" id="70168at2157"/>
<keyword evidence="3" id="KW-1185">Reference proteome</keyword>
<dbReference type="AlphaFoldDB" id="A0A1D3L0D9"/>
<evidence type="ECO:0008006" key="4">
    <source>
        <dbReference type="Google" id="ProtNLM"/>
    </source>
</evidence>
<accession>A0A1D3L0D9</accession>
<gene>
    <name evidence="2" type="ORF">MCBB_0479</name>
</gene>
<dbReference type="InterPro" id="IPR035954">
    <property type="entry name" value="MTH677-like_sf"/>
</dbReference>
<dbReference type="RefSeq" id="WP_071906220.1">
    <property type="nucleotide sequence ID" value="NZ_LT607756.1"/>
</dbReference>
<proteinExistence type="inferred from homology"/>
<dbReference type="Gene3D" id="3.30.300.100">
    <property type="entry name" value="MTH677-like"/>
    <property type="match status" value="1"/>
</dbReference>
<dbReference type="InterPro" id="IPR024502">
    <property type="entry name" value="DUF3194"/>
</dbReference>
<dbReference type="EMBL" id="LT607756">
    <property type="protein sequence ID" value="SCG85055.1"/>
    <property type="molecule type" value="Genomic_DNA"/>
</dbReference>
<comment type="similarity">
    <text evidence="1">Belongs to the UPF0440 family.</text>
</comment>
<organism evidence="2 3">
    <name type="scientific">Methanobacterium congolense</name>
    <dbReference type="NCBI Taxonomy" id="118062"/>
    <lineage>
        <taxon>Archaea</taxon>
        <taxon>Methanobacteriati</taxon>
        <taxon>Methanobacteriota</taxon>
        <taxon>Methanomada group</taxon>
        <taxon>Methanobacteria</taxon>
        <taxon>Methanobacteriales</taxon>
        <taxon>Methanobacteriaceae</taxon>
        <taxon>Methanobacterium</taxon>
    </lineage>
</organism>
<sequence length="93" mass="10729">MSKLKRLSSEDLDTISEFTSSAAENFIFKKISKKEVMDFNVDVEMDYEDELNVDVEVHIVFDELSNASNEMAQEAVDHALEELGKFLDDKYRT</sequence>
<reference evidence="2 3" key="1">
    <citation type="submission" date="2016-08" db="EMBL/GenBank/DDBJ databases">
        <authorList>
            <person name="Seilhamer J.J."/>
        </authorList>
    </citation>
    <scope>NUCLEOTIDE SEQUENCE [LARGE SCALE GENOMIC DNA]</scope>
    <source>
        <strain evidence="2">Buetzberg</strain>
    </source>
</reference>